<dbReference type="OrthoDB" id="6414235at2"/>
<proteinExistence type="inferred from homology"/>
<keyword evidence="5 6" id="KW-0472">Membrane</keyword>
<protein>
    <recommendedName>
        <fullName evidence="6">Modulator protein MzrA</fullName>
    </recommendedName>
</protein>
<comment type="subcellular location">
    <subcellularLocation>
        <location evidence="6">Cell inner membrane</location>
        <topology evidence="6">Single-pass membrane protein</topology>
    </subcellularLocation>
</comment>
<evidence type="ECO:0000259" key="7">
    <source>
        <dbReference type="Pfam" id="PF13721"/>
    </source>
</evidence>
<accession>A0A2S4RSX5</accession>
<comment type="similarity">
    <text evidence="6">Belongs to the MzrA family.</text>
</comment>
<dbReference type="Pfam" id="PF13721">
    <property type="entry name" value="SecD-TM1"/>
    <property type="match status" value="1"/>
</dbReference>
<dbReference type="InterPro" id="IPR026574">
    <property type="entry name" value="Modulator_MzrA"/>
</dbReference>
<comment type="function">
    <text evidence="6">Modulates the activity of the EnvZ/OmpR two-component regulatory system, probably by directly modulating EnvZ enzymatic activity and increasing stability of phosphorylated OmpR.</text>
</comment>
<evidence type="ECO:0000256" key="1">
    <source>
        <dbReference type="ARBA" id="ARBA00022475"/>
    </source>
</evidence>
<comment type="caution">
    <text evidence="8">The sequence shown here is derived from an EMBL/GenBank/DDBJ whole genome shotgun (WGS) entry which is preliminary data.</text>
</comment>
<evidence type="ECO:0000256" key="3">
    <source>
        <dbReference type="ARBA" id="ARBA00022692"/>
    </source>
</evidence>
<dbReference type="InterPro" id="IPR027398">
    <property type="entry name" value="SecD-TM"/>
</dbReference>
<dbReference type="GO" id="GO:0005886">
    <property type="term" value="C:plasma membrane"/>
    <property type="evidence" value="ECO:0007669"/>
    <property type="project" value="UniProtKB-SubCell"/>
</dbReference>
<keyword evidence="2 6" id="KW-0997">Cell inner membrane</keyword>
<feature type="transmembrane region" description="Helical" evidence="6">
    <location>
        <begin position="12"/>
        <end position="31"/>
    </location>
</feature>
<evidence type="ECO:0000256" key="5">
    <source>
        <dbReference type="ARBA" id="ARBA00023136"/>
    </source>
</evidence>
<keyword evidence="1 6" id="KW-1003">Cell membrane</keyword>
<dbReference type="HAMAP" id="MF_00904">
    <property type="entry name" value="Modulator_MzrA"/>
    <property type="match status" value="1"/>
</dbReference>
<keyword evidence="4 6" id="KW-1133">Transmembrane helix</keyword>
<name>A0A2S4RSX5_CITAM</name>
<dbReference type="EMBL" id="PQLX01000008">
    <property type="protein sequence ID" value="POU62961.1"/>
    <property type="molecule type" value="Genomic_DNA"/>
</dbReference>
<evidence type="ECO:0000313" key="9">
    <source>
        <dbReference type="Proteomes" id="UP000237003"/>
    </source>
</evidence>
<dbReference type="RefSeq" id="WP_103777596.1">
    <property type="nucleotide sequence ID" value="NZ_PQLX01000008.1"/>
</dbReference>
<dbReference type="AlphaFoldDB" id="A0A2S4RSX5"/>
<sequence length="127" mass="14196">MLKPRITLRQLAWTTSFLMLIGVMLLAWSAIRQQESTLAIRAVNQGAAMPDGFSIWHHLDANGIRFKSITPQDDALLITFDSSTQSAAAKVVLDKTLPQGYIIAQQDDDSQAVQWLTRLRDSSHRFG</sequence>
<dbReference type="Gene3D" id="3.30.70.260">
    <property type="match status" value="1"/>
</dbReference>
<dbReference type="NCBIfam" id="NF007915">
    <property type="entry name" value="PRK10629.1"/>
    <property type="match status" value="1"/>
</dbReference>
<comment type="subunit">
    <text evidence="6">Interacts with EnvZ.</text>
</comment>
<gene>
    <name evidence="6" type="primary">mzrA</name>
    <name evidence="8" type="ORF">C3430_19840</name>
</gene>
<evidence type="ECO:0000313" key="8">
    <source>
        <dbReference type="EMBL" id="POU62961.1"/>
    </source>
</evidence>
<dbReference type="GO" id="GO:0019901">
    <property type="term" value="F:protein kinase binding"/>
    <property type="evidence" value="ECO:0007669"/>
    <property type="project" value="UniProtKB-UniRule"/>
</dbReference>
<evidence type="ECO:0000256" key="4">
    <source>
        <dbReference type="ARBA" id="ARBA00022989"/>
    </source>
</evidence>
<dbReference type="Proteomes" id="UP000237003">
    <property type="component" value="Unassembled WGS sequence"/>
</dbReference>
<reference evidence="8 9" key="1">
    <citation type="submission" date="2018-01" db="EMBL/GenBank/DDBJ databases">
        <title>Complete genome sequences of 14 Citrobacter spp. isolated from plant in Canada.</title>
        <authorList>
            <person name="Bhandare S.G."/>
            <person name="Colavecchio A."/>
            <person name="Jeukens J."/>
            <person name="Emond-Rheault J.-G."/>
            <person name="Freschi L."/>
            <person name="Hamel J."/>
            <person name="Kukavica-Ibrulj I."/>
            <person name="Levesque R."/>
            <person name="Goodridge L."/>
        </authorList>
    </citation>
    <scope>NUCLEOTIDE SEQUENCE [LARGE SCALE GENOMIC DNA]</scope>
    <source>
        <strain evidence="8 9">S1285</strain>
    </source>
</reference>
<evidence type="ECO:0000256" key="2">
    <source>
        <dbReference type="ARBA" id="ARBA00022519"/>
    </source>
</evidence>
<feature type="domain" description="SecD export protein N-terminal TM" evidence="7">
    <location>
        <begin position="13"/>
        <end position="105"/>
    </location>
</feature>
<keyword evidence="3 6" id="KW-0812">Transmembrane</keyword>
<evidence type="ECO:0000256" key="6">
    <source>
        <dbReference type="HAMAP-Rule" id="MF_00904"/>
    </source>
</evidence>
<organism evidence="8 9">
    <name type="scientific">Citrobacter amalonaticus</name>
    <dbReference type="NCBI Taxonomy" id="35703"/>
    <lineage>
        <taxon>Bacteria</taxon>
        <taxon>Pseudomonadati</taxon>
        <taxon>Pseudomonadota</taxon>
        <taxon>Gammaproteobacteria</taxon>
        <taxon>Enterobacterales</taxon>
        <taxon>Enterobacteriaceae</taxon>
        <taxon>Citrobacter</taxon>
    </lineage>
</organism>
<dbReference type="STRING" id="35703.AL524_23455"/>